<evidence type="ECO:0000256" key="8">
    <source>
        <dbReference type="SAM" id="SignalP"/>
    </source>
</evidence>
<dbReference type="InterPro" id="IPR018225">
    <property type="entry name" value="Transaldolase_AS"/>
</dbReference>
<dbReference type="GO" id="GO:0005737">
    <property type="term" value="C:cytoplasm"/>
    <property type="evidence" value="ECO:0007669"/>
    <property type="project" value="InterPro"/>
</dbReference>
<dbReference type="Gene3D" id="3.20.20.70">
    <property type="entry name" value="Aldolase class I"/>
    <property type="match status" value="1"/>
</dbReference>
<comment type="catalytic activity">
    <reaction evidence="7">
        <text>D-sedoheptulose 7-phosphate + D-glyceraldehyde 3-phosphate = D-erythrose 4-phosphate + beta-D-fructose 6-phosphate</text>
        <dbReference type="Rhea" id="RHEA:17053"/>
        <dbReference type="ChEBI" id="CHEBI:16897"/>
        <dbReference type="ChEBI" id="CHEBI:57483"/>
        <dbReference type="ChEBI" id="CHEBI:57634"/>
        <dbReference type="ChEBI" id="CHEBI:59776"/>
        <dbReference type="EC" id="2.2.1.2"/>
    </reaction>
</comment>
<comment type="function">
    <text evidence="7">Catalyzes the rate-limiting step of the non-oxidative phase in the pentose phosphate pathway. Catalyzes the reversible conversion of sedheptulose-7-phosphate and D-glyceraldehyde 3-phosphate into erythrose-4-phosphate and beta-D-fructose 6-phosphate.</text>
</comment>
<gene>
    <name evidence="9" type="ORF">QTG54_009362</name>
</gene>
<dbReference type="AlphaFoldDB" id="A0AAD9DBE7"/>
<dbReference type="GO" id="GO:0004801">
    <property type="term" value="F:transaldolase activity"/>
    <property type="evidence" value="ECO:0007669"/>
    <property type="project" value="UniProtKB-EC"/>
</dbReference>
<dbReference type="GO" id="GO:0005975">
    <property type="term" value="P:carbohydrate metabolic process"/>
    <property type="evidence" value="ECO:0007669"/>
    <property type="project" value="InterPro"/>
</dbReference>
<dbReference type="Pfam" id="PF00923">
    <property type="entry name" value="TAL_FSA"/>
    <property type="match status" value="1"/>
</dbReference>
<comment type="similarity">
    <text evidence="2">Belongs to the transaldolase family. Type 1 subfamily.</text>
</comment>
<comment type="caution">
    <text evidence="9">The sequence shown here is derived from an EMBL/GenBank/DDBJ whole genome shotgun (WGS) entry which is preliminary data.</text>
</comment>
<keyword evidence="10" id="KW-1185">Reference proteome</keyword>
<keyword evidence="8" id="KW-0732">Signal</keyword>
<dbReference type="CDD" id="cd00957">
    <property type="entry name" value="Transaldolase_TalAB"/>
    <property type="match status" value="1"/>
</dbReference>
<evidence type="ECO:0000256" key="3">
    <source>
        <dbReference type="ARBA" id="ARBA00013151"/>
    </source>
</evidence>
<keyword evidence="4 7" id="KW-0808">Transferase</keyword>
<dbReference type="PROSITE" id="PS00958">
    <property type="entry name" value="TRANSALDOLASE_2"/>
    <property type="match status" value="1"/>
</dbReference>
<dbReference type="EMBL" id="JATAAI010000017">
    <property type="protein sequence ID" value="KAK1739603.1"/>
    <property type="molecule type" value="Genomic_DNA"/>
</dbReference>
<evidence type="ECO:0000256" key="1">
    <source>
        <dbReference type="ARBA" id="ARBA00004857"/>
    </source>
</evidence>
<evidence type="ECO:0000256" key="4">
    <source>
        <dbReference type="ARBA" id="ARBA00022679"/>
    </source>
</evidence>
<keyword evidence="5 7" id="KW-0570">Pentose shunt</keyword>
<dbReference type="PANTHER" id="PTHR10683:SF18">
    <property type="entry name" value="TRANSALDOLASE"/>
    <property type="match status" value="1"/>
</dbReference>
<name>A0AAD9DBE7_9STRA</name>
<dbReference type="InterPro" id="IPR004730">
    <property type="entry name" value="Transaldolase_1"/>
</dbReference>
<evidence type="ECO:0000256" key="6">
    <source>
        <dbReference type="ARBA" id="ARBA00023270"/>
    </source>
</evidence>
<dbReference type="InterPro" id="IPR013785">
    <property type="entry name" value="Aldolase_TIM"/>
</dbReference>
<evidence type="ECO:0000256" key="5">
    <source>
        <dbReference type="ARBA" id="ARBA00023126"/>
    </source>
</evidence>
<evidence type="ECO:0000313" key="10">
    <source>
        <dbReference type="Proteomes" id="UP001224775"/>
    </source>
</evidence>
<dbReference type="EC" id="2.2.1.2" evidence="3 7"/>
<keyword evidence="6" id="KW-0704">Schiff base</keyword>
<organism evidence="9 10">
    <name type="scientific">Skeletonema marinoi</name>
    <dbReference type="NCBI Taxonomy" id="267567"/>
    <lineage>
        <taxon>Eukaryota</taxon>
        <taxon>Sar</taxon>
        <taxon>Stramenopiles</taxon>
        <taxon>Ochrophyta</taxon>
        <taxon>Bacillariophyta</taxon>
        <taxon>Coscinodiscophyceae</taxon>
        <taxon>Thalassiosirophycidae</taxon>
        <taxon>Thalassiosirales</taxon>
        <taxon>Skeletonemataceae</taxon>
        <taxon>Skeletonema</taxon>
        <taxon>Skeletonema marinoi-dohrnii complex</taxon>
    </lineage>
</organism>
<reference evidence="9" key="1">
    <citation type="submission" date="2023-06" db="EMBL/GenBank/DDBJ databases">
        <title>Survivors Of The Sea: Transcriptome response of Skeletonema marinoi to long-term dormancy.</title>
        <authorList>
            <person name="Pinder M.I.M."/>
            <person name="Kourtchenko O."/>
            <person name="Robertson E.K."/>
            <person name="Larsson T."/>
            <person name="Maumus F."/>
            <person name="Osuna-Cruz C.M."/>
            <person name="Vancaester E."/>
            <person name="Stenow R."/>
            <person name="Vandepoele K."/>
            <person name="Ploug H."/>
            <person name="Bruchert V."/>
            <person name="Godhe A."/>
            <person name="Topel M."/>
        </authorList>
    </citation>
    <scope>NUCLEOTIDE SEQUENCE</scope>
    <source>
        <strain evidence="9">R05AC</strain>
    </source>
</reference>
<dbReference type="InterPro" id="IPR001585">
    <property type="entry name" value="TAL/FSA"/>
</dbReference>
<evidence type="ECO:0000256" key="2">
    <source>
        <dbReference type="ARBA" id="ARBA00008012"/>
    </source>
</evidence>
<evidence type="ECO:0000256" key="7">
    <source>
        <dbReference type="RuleBase" id="RU000501"/>
    </source>
</evidence>
<feature type="signal peptide" evidence="8">
    <location>
        <begin position="1"/>
        <end position="18"/>
    </location>
</feature>
<evidence type="ECO:0000313" key="9">
    <source>
        <dbReference type="EMBL" id="KAK1739603.1"/>
    </source>
</evidence>
<accession>A0AAD9DBE7</accession>
<comment type="pathway">
    <text evidence="1 7">Carbohydrate degradation; pentose phosphate pathway; D-glyceraldehyde 3-phosphate and beta-D-fructose 6-phosphate from D-ribose 5-phosphate and D-xylulose 5-phosphate (non-oxidative stage): step 2/3.</text>
</comment>
<dbReference type="SUPFAM" id="SSF51569">
    <property type="entry name" value="Aldolase"/>
    <property type="match status" value="1"/>
</dbReference>
<dbReference type="PANTHER" id="PTHR10683">
    <property type="entry name" value="TRANSALDOLASE"/>
    <property type="match status" value="1"/>
</dbReference>
<dbReference type="GO" id="GO:0006098">
    <property type="term" value="P:pentose-phosphate shunt"/>
    <property type="evidence" value="ECO:0007669"/>
    <property type="project" value="UniProtKB-KW"/>
</dbReference>
<protein>
    <recommendedName>
        <fullName evidence="3 7">Transaldolase</fullName>
        <ecNumber evidence="3 7">2.2.1.2</ecNumber>
    </recommendedName>
</protein>
<proteinExistence type="inferred from homology"/>
<sequence length="377" mass="40904">MKFSLIAIVATLSSPTMAFITPSVSNKCSSSTQLQTSALESLADITTLSIDSGDIDTVARYAKTGLITDATTNPLFVSQAGANGDARYEAMVQEAVTYAKRKTCAEDGCPVPEDTLNLAIDRLAVNLGKELVSLVPGRVSTEVDIRLSYDTDKSVERARSIIAMYEDAGISKDRILIKLAGTWEGIQAAKVLEKEGIQCNITLVFSFLQAAAAAQAGAYLISPFPGRILDWHKKQTGLEGYAPEADPGVLAVKRMYAYFRKYQYDTICMPASWRPSRGAAVEGSDVDEILALAGVDEMTIPEPLLNSLCALSPDVVKRNCDPTTDAAACNDPDFRLTEESFAQYWKTDVCGQEKLKEGMDAFTAETEKLITILIEKF</sequence>
<dbReference type="Proteomes" id="UP001224775">
    <property type="component" value="Unassembled WGS sequence"/>
</dbReference>
<feature type="chain" id="PRO_5042258282" description="Transaldolase" evidence="8">
    <location>
        <begin position="19"/>
        <end position="377"/>
    </location>
</feature>